<organism evidence="4 5">
    <name type="scientific">Gordonia mangrovi</name>
    <dbReference type="NCBI Taxonomy" id="2665643"/>
    <lineage>
        <taxon>Bacteria</taxon>
        <taxon>Bacillati</taxon>
        <taxon>Actinomycetota</taxon>
        <taxon>Actinomycetes</taxon>
        <taxon>Mycobacteriales</taxon>
        <taxon>Gordoniaceae</taxon>
        <taxon>Gordonia</taxon>
    </lineage>
</organism>
<sequence>MSTPDPFSPARLGPLTLRNRLIKCATFEGATPDALVTDDLIEFHREVAAGGVAMSTVAYCAVAPEGRTDRHQIWLRDEAMPGLRRLTDTIHAEGALAAAQLGHAGPVANSVSNRAKALGPSGIPAPMGMSVTRKLDSDDIAAMTATFRRAARIAVDSGFDGLEIHCGHNYLVSCFLSPLLNRRRDEYGGSLVNRARFAREVVEAVRTEVGDEAAVWAKLNMYDGAGRFGLGIDDACAVAQLLEADGHLDAIEPTAGSSLLNPMFLFHGEPPREEFANAFGGTMRAGLKVAAPFFLKHYDYHDTYLLPLAQRLRGAVRMPLILLGGVTDRTSMDTALAAGFDFVAMGRALLREPDLPLRIQADPTTASRCVHCNLCMPTIYTHTRCPIRAGEVPDPLGI</sequence>
<feature type="domain" description="NADH:flavin oxidoreductase/NADH oxidase N-terminal" evidence="3">
    <location>
        <begin position="7"/>
        <end position="234"/>
    </location>
</feature>
<dbReference type="InterPro" id="IPR013785">
    <property type="entry name" value="Aldolase_TIM"/>
</dbReference>
<dbReference type="InterPro" id="IPR001155">
    <property type="entry name" value="OxRdtase_FMN_N"/>
</dbReference>
<dbReference type="EMBL" id="WMBR01000007">
    <property type="protein sequence ID" value="MXP23915.1"/>
    <property type="molecule type" value="Genomic_DNA"/>
</dbReference>
<dbReference type="InterPro" id="IPR051799">
    <property type="entry name" value="NADH_flavin_oxidoreductase"/>
</dbReference>
<dbReference type="Gene3D" id="3.20.20.70">
    <property type="entry name" value="Aldolase class I"/>
    <property type="match status" value="1"/>
</dbReference>
<reference evidence="4 5" key="1">
    <citation type="submission" date="2019-11" db="EMBL/GenBank/DDBJ databases">
        <title>Gordonia sp. nov., a novel actinobacterium isolated from mangrove soil in Hainan.</title>
        <authorList>
            <person name="Huang X."/>
            <person name="Xie Y."/>
            <person name="Chu X."/>
            <person name="Xiao K."/>
        </authorList>
    </citation>
    <scope>NUCLEOTIDE SEQUENCE [LARGE SCALE GENOMIC DNA]</scope>
    <source>
        <strain evidence="4 5">HNM0687</strain>
    </source>
</reference>
<keyword evidence="2" id="KW-0560">Oxidoreductase</keyword>
<evidence type="ECO:0000259" key="3">
    <source>
        <dbReference type="Pfam" id="PF00724"/>
    </source>
</evidence>
<comment type="caution">
    <text evidence="4">The sequence shown here is derived from an EMBL/GenBank/DDBJ whole genome shotgun (WGS) entry which is preliminary data.</text>
</comment>
<dbReference type="PANTHER" id="PTHR43656">
    <property type="entry name" value="BINDING OXIDOREDUCTASE, PUTATIVE (AFU_ORTHOLOGUE AFUA_2G08260)-RELATED"/>
    <property type="match status" value="1"/>
</dbReference>
<evidence type="ECO:0000313" key="4">
    <source>
        <dbReference type="EMBL" id="MXP23915.1"/>
    </source>
</evidence>
<dbReference type="CDD" id="cd02803">
    <property type="entry name" value="OYE_like_FMN_family"/>
    <property type="match status" value="1"/>
</dbReference>
<dbReference type="Proteomes" id="UP000475545">
    <property type="component" value="Unassembled WGS sequence"/>
</dbReference>
<dbReference type="GO" id="GO:0010181">
    <property type="term" value="F:FMN binding"/>
    <property type="evidence" value="ECO:0007669"/>
    <property type="project" value="InterPro"/>
</dbReference>
<dbReference type="SUPFAM" id="SSF51395">
    <property type="entry name" value="FMN-linked oxidoreductases"/>
    <property type="match status" value="1"/>
</dbReference>
<evidence type="ECO:0000256" key="2">
    <source>
        <dbReference type="ARBA" id="ARBA00023002"/>
    </source>
</evidence>
<dbReference type="GO" id="GO:0016491">
    <property type="term" value="F:oxidoreductase activity"/>
    <property type="evidence" value="ECO:0007669"/>
    <property type="project" value="UniProtKB-KW"/>
</dbReference>
<dbReference type="RefSeq" id="WP_160904107.1">
    <property type="nucleotide sequence ID" value="NZ_CP102850.1"/>
</dbReference>
<protein>
    <submittedName>
        <fullName evidence="4">NADH:flavin oxidoreductase</fullName>
    </submittedName>
</protein>
<dbReference type="PANTHER" id="PTHR43656:SF2">
    <property type="entry name" value="BINDING OXIDOREDUCTASE, PUTATIVE (AFU_ORTHOLOGUE AFUA_2G08260)-RELATED"/>
    <property type="match status" value="1"/>
</dbReference>
<accession>A0A6L7GYS6</accession>
<gene>
    <name evidence="4" type="ORF">GIY30_21485</name>
</gene>
<proteinExistence type="predicted"/>
<dbReference type="AlphaFoldDB" id="A0A6L7GYS6"/>
<keyword evidence="5" id="KW-1185">Reference proteome</keyword>
<evidence type="ECO:0000313" key="5">
    <source>
        <dbReference type="Proteomes" id="UP000475545"/>
    </source>
</evidence>
<evidence type="ECO:0000256" key="1">
    <source>
        <dbReference type="ARBA" id="ARBA00022630"/>
    </source>
</evidence>
<dbReference type="Pfam" id="PF00724">
    <property type="entry name" value="Oxidored_FMN"/>
    <property type="match status" value="1"/>
</dbReference>
<keyword evidence="1" id="KW-0285">Flavoprotein</keyword>
<name>A0A6L7GYS6_9ACTN</name>